<evidence type="ECO:0000313" key="1">
    <source>
        <dbReference type="EMBL" id="RDX43024.1"/>
    </source>
</evidence>
<keyword evidence="2" id="KW-1185">Reference proteome</keyword>
<proteinExistence type="predicted"/>
<dbReference type="AlphaFoldDB" id="A0A371CRV2"/>
<name>A0A371CRV2_9APHY</name>
<dbReference type="EMBL" id="KZ857472">
    <property type="protein sequence ID" value="RDX43024.1"/>
    <property type="molecule type" value="Genomic_DNA"/>
</dbReference>
<dbReference type="Proteomes" id="UP000256964">
    <property type="component" value="Unassembled WGS sequence"/>
</dbReference>
<evidence type="ECO:0000313" key="2">
    <source>
        <dbReference type="Proteomes" id="UP000256964"/>
    </source>
</evidence>
<accession>A0A371CRV2</accession>
<reference evidence="1 2" key="1">
    <citation type="journal article" date="2018" name="Biotechnol. Biofuels">
        <title>Integrative visual omics of the white-rot fungus Polyporus brumalis exposes the biotechnological potential of its oxidative enzymes for delignifying raw plant biomass.</title>
        <authorList>
            <person name="Miyauchi S."/>
            <person name="Rancon A."/>
            <person name="Drula E."/>
            <person name="Hage H."/>
            <person name="Chaduli D."/>
            <person name="Favel A."/>
            <person name="Grisel S."/>
            <person name="Henrissat B."/>
            <person name="Herpoel-Gimbert I."/>
            <person name="Ruiz-Duenas F.J."/>
            <person name="Chevret D."/>
            <person name="Hainaut M."/>
            <person name="Lin J."/>
            <person name="Wang M."/>
            <person name="Pangilinan J."/>
            <person name="Lipzen A."/>
            <person name="Lesage-Meessen L."/>
            <person name="Navarro D."/>
            <person name="Riley R."/>
            <person name="Grigoriev I.V."/>
            <person name="Zhou S."/>
            <person name="Raouche S."/>
            <person name="Rosso M.N."/>
        </authorList>
    </citation>
    <scope>NUCLEOTIDE SEQUENCE [LARGE SCALE GENOMIC DNA]</scope>
    <source>
        <strain evidence="1 2">BRFM 1820</strain>
    </source>
</reference>
<organism evidence="1 2">
    <name type="scientific">Lentinus brumalis</name>
    <dbReference type="NCBI Taxonomy" id="2498619"/>
    <lineage>
        <taxon>Eukaryota</taxon>
        <taxon>Fungi</taxon>
        <taxon>Dikarya</taxon>
        <taxon>Basidiomycota</taxon>
        <taxon>Agaricomycotina</taxon>
        <taxon>Agaricomycetes</taxon>
        <taxon>Polyporales</taxon>
        <taxon>Polyporaceae</taxon>
        <taxon>Lentinus</taxon>
    </lineage>
</organism>
<gene>
    <name evidence="1" type="ORF">OH76DRAFT_1247276</name>
</gene>
<protein>
    <submittedName>
        <fullName evidence="1">Uncharacterized protein</fullName>
    </submittedName>
</protein>
<sequence>MPPRRPMALLYTGPVSFGVARRETGIQPVLQLPRVTWRRGTPRCHRRERHAIVGPNQWESILNGSGCDTWS</sequence>